<dbReference type="Pfam" id="PF00186">
    <property type="entry name" value="DHFR_1"/>
    <property type="match status" value="1"/>
</dbReference>
<comment type="pathway">
    <text evidence="1">Cofactor biosynthesis; tetrahydrofolate biosynthesis; 5,6,7,8-tetrahydrofolate from 7,8-dihydrofolate: step 1/1.</text>
</comment>
<dbReference type="GO" id="GO:0004146">
    <property type="term" value="F:dihydrofolate reductase activity"/>
    <property type="evidence" value="ECO:0007669"/>
    <property type="project" value="UniProtKB-EC"/>
</dbReference>
<evidence type="ECO:0000313" key="12">
    <source>
        <dbReference type="Proteomes" id="UP001050691"/>
    </source>
</evidence>
<dbReference type="PRINTS" id="PR00070">
    <property type="entry name" value="DHFR"/>
</dbReference>
<evidence type="ECO:0000259" key="10">
    <source>
        <dbReference type="PROSITE" id="PS51330"/>
    </source>
</evidence>
<keyword evidence="12" id="KW-1185">Reference proteome</keyword>
<dbReference type="EC" id="1.5.1.3" evidence="2"/>
<organism evidence="11 12">
    <name type="scientific">Clathrus columnatus</name>
    <dbReference type="NCBI Taxonomy" id="1419009"/>
    <lineage>
        <taxon>Eukaryota</taxon>
        <taxon>Fungi</taxon>
        <taxon>Dikarya</taxon>
        <taxon>Basidiomycota</taxon>
        <taxon>Agaricomycotina</taxon>
        <taxon>Agaricomycetes</taxon>
        <taxon>Phallomycetidae</taxon>
        <taxon>Phallales</taxon>
        <taxon>Clathraceae</taxon>
        <taxon>Clathrus</taxon>
    </lineage>
</organism>
<keyword evidence="9" id="KW-1133">Transmembrane helix</keyword>
<dbReference type="InterPro" id="IPR017925">
    <property type="entry name" value="DHFR_CS"/>
</dbReference>
<dbReference type="GO" id="GO:0046655">
    <property type="term" value="P:folic acid metabolic process"/>
    <property type="evidence" value="ECO:0007669"/>
    <property type="project" value="TreeGrafter"/>
</dbReference>
<proteinExistence type="inferred from homology"/>
<dbReference type="Proteomes" id="UP001050691">
    <property type="component" value="Unassembled WGS sequence"/>
</dbReference>
<evidence type="ECO:0000256" key="5">
    <source>
        <dbReference type="ARBA" id="ARBA00022857"/>
    </source>
</evidence>
<feature type="domain" description="DHFR" evidence="10">
    <location>
        <begin position="3"/>
        <end position="207"/>
    </location>
</feature>
<dbReference type="GO" id="GO:0006730">
    <property type="term" value="P:one-carbon metabolic process"/>
    <property type="evidence" value="ECO:0007669"/>
    <property type="project" value="UniProtKB-KW"/>
</dbReference>
<gene>
    <name evidence="11" type="ORF">Clacol_008032</name>
</gene>
<dbReference type="GO" id="GO:0046654">
    <property type="term" value="P:tetrahydrofolate biosynthetic process"/>
    <property type="evidence" value="ECO:0007669"/>
    <property type="project" value="InterPro"/>
</dbReference>
<keyword evidence="6" id="KW-0560">Oxidoreductase</keyword>
<dbReference type="SUPFAM" id="SSF53597">
    <property type="entry name" value="Dihydrofolate reductase-like"/>
    <property type="match status" value="1"/>
</dbReference>
<evidence type="ECO:0000256" key="9">
    <source>
        <dbReference type="SAM" id="Phobius"/>
    </source>
</evidence>
<keyword evidence="9" id="KW-0472">Membrane</keyword>
<comment type="similarity">
    <text evidence="7">Belongs to the dihydrofolate reductase family.</text>
</comment>
<dbReference type="GO" id="GO:0046452">
    <property type="term" value="P:dihydrofolate metabolic process"/>
    <property type="evidence" value="ECO:0007669"/>
    <property type="project" value="TreeGrafter"/>
</dbReference>
<accession>A0AAV5ALP0</accession>
<dbReference type="InterPro" id="IPR024072">
    <property type="entry name" value="DHFR-like_dom_sf"/>
</dbReference>
<comment type="caution">
    <text evidence="11">The sequence shown here is derived from an EMBL/GenBank/DDBJ whole genome shotgun (WGS) entry which is preliminary data.</text>
</comment>
<dbReference type="CDD" id="cd00209">
    <property type="entry name" value="DHFR"/>
    <property type="match status" value="1"/>
</dbReference>
<dbReference type="InterPro" id="IPR001796">
    <property type="entry name" value="DHFR_dom"/>
</dbReference>
<dbReference type="InterPro" id="IPR012259">
    <property type="entry name" value="DHFR"/>
</dbReference>
<feature type="transmembrane region" description="Helical" evidence="9">
    <location>
        <begin position="387"/>
        <end position="410"/>
    </location>
</feature>
<keyword evidence="9" id="KW-0812">Transmembrane</keyword>
<keyword evidence="5" id="KW-0521">NADP</keyword>
<feature type="transmembrane region" description="Helical" evidence="9">
    <location>
        <begin position="353"/>
        <end position="375"/>
    </location>
</feature>
<dbReference type="GO" id="GO:0005739">
    <property type="term" value="C:mitochondrion"/>
    <property type="evidence" value="ECO:0007669"/>
    <property type="project" value="TreeGrafter"/>
</dbReference>
<dbReference type="EMBL" id="BPWL01000009">
    <property type="protein sequence ID" value="GJJ13775.1"/>
    <property type="molecule type" value="Genomic_DNA"/>
</dbReference>
<feature type="transmembrane region" description="Helical" evidence="9">
    <location>
        <begin position="417"/>
        <end position="437"/>
    </location>
</feature>
<sequence>MLPLTIIVAATRNNGIGQGSRLPWRLQEEMAYFAKITKHAPSGHINALIMGRKTWESIPKKNRPLIGRVNIVITSNPDYKLEPVKENSPSVVENGLDSALARLTDETLAGDNKKLGHFFIIGGASIYKDTLALEPKTLTSPIVNRILLTRILSPDFADCDVFFPEFEKDGEWSRASHDELQKWAGFEVARGIQEENGVQYEFQMWLGAVILATIGVIIDVYGGSSSGGRGESLDSSPIPNGGTMNHEASLPSTAPLAGDLLTLIASLAYALYQVLYKRYAALPSDDIAEFHIPQSRPTLSRTHSSYQSLCNNPLPPSPIESSTYLFSERHIKDDDNDGDDEYSDLPFGLYPNFLTSCLGLSTAVLLGFGIPLLHWTSLERFQLPPDTHTALCIGGIALTGLIFNASFMILLGIWGPILTSVGNLLTIVLVIIADFFFNHGAVSIWSLIGAAMIASGFAILALDMIQLKQS</sequence>
<keyword evidence="4" id="KW-0554">One-carbon metabolism</keyword>
<dbReference type="Gene3D" id="3.40.430.10">
    <property type="entry name" value="Dihydrofolate Reductase, subunit A"/>
    <property type="match status" value="1"/>
</dbReference>
<reference evidence="11" key="1">
    <citation type="submission" date="2021-10" db="EMBL/GenBank/DDBJ databases">
        <title>De novo Genome Assembly of Clathrus columnatus (Basidiomycota, Fungi) Using Illumina and Nanopore Sequence Data.</title>
        <authorList>
            <person name="Ogiso-Tanaka E."/>
            <person name="Itagaki H."/>
            <person name="Hosoya T."/>
            <person name="Hosaka K."/>
        </authorList>
    </citation>
    <scope>NUCLEOTIDE SEQUENCE</scope>
    <source>
        <strain evidence="11">MO-923</strain>
    </source>
</reference>
<evidence type="ECO:0000256" key="8">
    <source>
        <dbReference type="SAM" id="MobiDB-lite"/>
    </source>
</evidence>
<evidence type="ECO:0000256" key="6">
    <source>
        <dbReference type="ARBA" id="ARBA00023002"/>
    </source>
</evidence>
<evidence type="ECO:0000313" key="11">
    <source>
        <dbReference type="EMBL" id="GJJ13775.1"/>
    </source>
</evidence>
<feature type="transmembrane region" description="Helical" evidence="9">
    <location>
        <begin position="443"/>
        <end position="462"/>
    </location>
</feature>
<dbReference type="GO" id="GO:0050661">
    <property type="term" value="F:NADP binding"/>
    <property type="evidence" value="ECO:0007669"/>
    <property type="project" value="InterPro"/>
</dbReference>
<evidence type="ECO:0000256" key="2">
    <source>
        <dbReference type="ARBA" id="ARBA00012856"/>
    </source>
</evidence>
<dbReference type="PANTHER" id="PTHR48069:SF3">
    <property type="entry name" value="DIHYDROFOLATE REDUCTASE"/>
    <property type="match status" value="1"/>
</dbReference>
<protein>
    <recommendedName>
        <fullName evidence="3">Dihydrofolate reductase</fullName>
        <ecNumber evidence="2">1.5.1.3</ecNumber>
    </recommendedName>
</protein>
<dbReference type="AlphaFoldDB" id="A0AAV5ALP0"/>
<dbReference type="PROSITE" id="PS00075">
    <property type="entry name" value="DHFR_1"/>
    <property type="match status" value="1"/>
</dbReference>
<name>A0AAV5ALP0_9AGAM</name>
<evidence type="ECO:0000256" key="7">
    <source>
        <dbReference type="RuleBase" id="RU004474"/>
    </source>
</evidence>
<evidence type="ECO:0000256" key="4">
    <source>
        <dbReference type="ARBA" id="ARBA00022563"/>
    </source>
</evidence>
<evidence type="ECO:0000256" key="1">
    <source>
        <dbReference type="ARBA" id="ARBA00004903"/>
    </source>
</evidence>
<evidence type="ECO:0000256" key="3">
    <source>
        <dbReference type="ARBA" id="ARBA00018886"/>
    </source>
</evidence>
<dbReference type="PROSITE" id="PS51330">
    <property type="entry name" value="DHFR_2"/>
    <property type="match status" value="1"/>
</dbReference>
<dbReference type="PANTHER" id="PTHR48069">
    <property type="entry name" value="DIHYDROFOLATE REDUCTASE"/>
    <property type="match status" value="1"/>
</dbReference>
<feature type="region of interest" description="Disordered" evidence="8">
    <location>
        <begin position="224"/>
        <end position="246"/>
    </location>
</feature>